<feature type="repeat" description="PPR" evidence="2">
    <location>
        <begin position="157"/>
        <end position="192"/>
    </location>
</feature>
<dbReference type="InterPro" id="IPR046848">
    <property type="entry name" value="E_motif"/>
</dbReference>
<organism evidence="4 5">
    <name type="scientific">Stephania cephalantha</name>
    <dbReference type="NCBI Taxonomy" id="152367"/>
    <lineage>
        <taxon>Eukaryota</taxon>
        <taxon>Viridiplantae</taxon>
        <taxon>Streptophyta</taxon>
        <taxon>Embryophyta</taxon>
        <taxon>Tracheophyta</taxon>
        <taxon>Spermatophyta</taxon>
        <taxon>Magnoliopsida</taxon>
        <taxon>Ranunculales</taxon>
        <taxon>Menispermaceae</taxon>
        <taxon>Menispermoideae</taxon>
        <taxon>Cissampelideae</taxon>
        <taxon>Stephania</taxon>
    </lineage>
</organism>
<dbReference type="GO" id="GO:0003723">
    <property type="term" value="F:RNA binding"/>
    <property type="evidence" value="ECO:0007669"/>
    <property type="project" value="InterPro"/>
</dbReference>
<keyword evidence="5" id="KW-1185">Reference proteome</keyword>
<dbReference type="Gene3D" id="1.25.40.10">
    <property type="entry name" value="Tetratricopeptide repeat domain"/>
    <property type="match status" value="2"/>
</dbReference>
<keyword evidence="3" id="KW-1133">Transmembrane helix</keyword>
<reference evidence="4 5" key="1">
    <citation type="submission" date="2024-01" db="EMBL/GenBank/DDBJ databases">
        <title>Genome assemblies of Stephania.</title>
        <authorList>
            <person name="Yang L."/>
        </authorList>
    </citation>
    <scope>NUCLEOTIDE SEQUENCE [LARGE SCALE GENOMIC DNA]</scope>
    <source>
        <strain evidence="4">JXDWG</strain>
        <tissue evidence="4">Leaf</tissue>
    </source>
</reference>
<gene>
    <name evidence="4" type="ORF">Scep_019727</name>
</gene>
<evidence type="ECO:0000256" key="2">
    <source>
        <dbReference type="PROSITE-ProRule" id="PRU00708"/>
    </source>
</evidence>
<accession>A0AAP0NMF2</accession>
<feature type="repeat" description="PPR" evidence="2">
    <location>
        <begin position="259"/>
        <end position="293"/>
    </location>
</feature>
<sequence>MQACGIPMTSLLKLYRATNHENLIHYTKLLASQVNDSRHHQALALFHQIHHASPSLPLDPFVFPLALKSCSALHLSRLGTAIHAHTAKLSFISNPFVACALVDMYGKCASISLARQLFDEIPYRNVVVWNAMISLYAGYGDVGAALELFETMDVVPNASSFNTIMGAFGGMGDGSCGVLKVYRRMREAGVEPNLITVLALLPACVGVAALAMVKQVHGYSIRNGIYGHPHLSSGLVEAYGRCGCLVNARGVFDKMDERDVVAWTSMISAYALHGDVHNALLMLREMEPSRVKPDGITFLVVLKACSHAGLADEALKCFKQMRMCYGVEANSEHYSCLVDVLSRAGRLFEAYEVIGEMPMKATAKAWGALLGACRVYGEVELAEIAGRVLFELEPENAANYVLLASIYAGAGKFEEAEEVRKDMNEKGLKASPGSSWVMDHE</sequence>
<dbReference type="InterPro" id="IPR046960">
    <property type="entry name" value="PPR_At4g14850-like_plant"/>
</dbReference>
<dbReference type="FunFam" id="1.25.40.10:FF:000344">
    <property type="entry name" value="Pentatricopeptide repeat-containing protein"/>
    <property type="match status" value="1"/>
</dbReference>
<feature type="transmembrane region" description="Helical" evidence="3">
    <location>
        <begin position="193"/>
        <end position="213"/>
    </location>
</feature>
<dbReference type="AlphaFoldDB" id="A0AAP0NMF2"/>
<dbReference type="GO" id="GO:0009451">
    <property type="term" value="P:RNA modification"/>
    <property type="evidence" value="ECO:0007669"/>
    <property type="project" value="InterPro"/>
</dbReference>
<keyword evidence="1" id="KW-0677">Repeat</keyword>
<dbReference type="EMBL" id="JBBNAG010000008">
    <property type="protein sequence ID" value="KAK9112208.1"/>
    <property type="molecule type" value="Genomic_DNA"/>
</dbReference>
<comment type="caution">
    <text evidence="4">The sequence shown here is derived from an EMBL/GenBank/DDBJ whole genome shotgun (WGS) entry which is preliminary data.</text>
</comment>
<protein>
    <recommendedName>
        <fullName evidence="6">Pentatricopeptide repeat-containing protein</fullName>
    </recommendedName>
</protein>
<dbReference type="Pfam" id="PF01535">
    <property type="entry name" value="PPR"/>
    <property type="match status" value="1"/>
</dbReference>
<dbReference type="PROSITE" id="PS51375">
    <property type="entry name" value="PPR"/>
    <property type="match status" value="3"/>
</dbReference>
<evidence type="ECO:0000313" key="4">
    <source>
        <dbReference type="EMBL" id="KAK9112208.1"/>
    </source>
</evidence>
<dbReference type="Pfam" id="PF20431">
    <property type="entry name" value="E_motif"/>
    <property type="match status" value="1"/>
</dbReference>
<evidence type="ECO:0000256" key="1">
    <source>
        <dbReference type="ARBA" id="ARBA00022737"/>
    </source>
</evidence>
<dbReference type="NCBIfam" id="TIGR00756">
    <property type="entry name" value="PPR"/>
    <property type="match status" value="3"/>
</dbReference>
<dbReference type="InterPro" id="IPR011990">
    <property type="entry name" value="TPR-like_helical_dom_sf"/>
</dbReference>
<dbReference type="PANTHER" id="PTHR47926">
    <property type="entry name" value="PENTATRICOPEPTIDE REPEAT-CONTAINING PROTEIN"/>
    <property type="match status" value="1"/>
</dbReference>
<keyword evidence="3" id="KW-0812">Transmembrane</keyword>
<dbReference type="PANTHER" id="PTHR47926:SF426">
    <property type="entry name" value="TETRATRICOPEPTIDE-LIKE HELICAL DOMAIN SUPERFAMILY, DYW DOMAIN-CONTAINING PROTEIN"/>
    <property type="match status" value="1"/>
</dbReference>
<name>A0AAP0NMF2_9MAGN</name>
<evidence type="ECO:0000313" key="5">
    <source>
        <dbReference type="Proteomes" id="UP001419268"/>
    </source>
</evidence>
<dbReference type="Pfam" id="PF13041">
    <property type="entry name" value="PPR_2"/>
    <property type="match status" value="2"/>
</dbReference>
<dbReference type="Proteomes" id="UP001419268">
    <property type="component" value="Unassembled WGS sequence"/>
</dbReference>
<evidence type="ECO:0000256" key="3">
    <source>
        <dbReference type="SAM" id="Phobius"/>
    </source>
</evidence>
<dbReference type="InterPro" id="IPR002885">
    <property type="entry name" value="PPR_rpt"/>
</dbReference>
<proteinExistence type="predicted"/>
<dbReference type="SUPFAM" id="SSF48452">
    <property type="entry name" value="TPR-like"/>
    <property type="match status" value="1"/>
</dbReference>
<dbReference type="FunFam" id="1.25.40.10:FF:000090">
    <property type="entry name" value="Pentatricopeptide repeat-containing protein, chloroplastic"/>
    <property type="match status" value="1"/>
</dbReference>
<keyword evidence="3" id="KW-0472">Membrane</keyword>
<feature type="repeat" description="PPR" evidence="2">
    <location>
        <begin position="396"/>
        <end position="430"/>
    </location>
</feature>
<evidence type="ECO:0008006" key="6">
    <source>
        <dbReference type="Google" id="ProtNLM"/>
    </source>
</evidence>